<dbReference type="STRING" id="7868.ENSCMIP00000013268"/>
<keyword evidence="5" id="KW-0862">Zinc</keyword>
<dbReference type="Gene3D" id="3.30.160.60">
    <property type="entry name" value="Classic Zinc Finger"/>
    <property type="match status" value="3"/>
</dbReference>
<keyword evidence="4 10" id="KW-0863">Zinc-finger</keyword>
<organism evidence="14 15">
    <name type="scientific">Callorhinchus milii</name>
    <name type="common">Ghost shark</name>
    <dbReference type="NCBI Taxonomy" id="7868"/>
    <lineage>
        <taxon>Eukaryota</taxon>
        <taxon>Metazoa</taxon>
        <taxon>Chordata</taxon>
        <taxon>Craniata</taxon>
        <taxon>Vertebrata</taxon>
        <taxon>Chondrichthyes</taxon>
        <taxon>Holocephali</taxon>
        <taxon>Chimaeriformes</taxon>
        <taxon>Callorhinchidae</taxon>
        <taxon>Callorhinchus</taxon>
    </lineage>
</organism>
<evidence type="ECO:0000256" key="7">
    <source>
        <dbReference type="ARBA" id="ARBA00023125"/>
    </source>
</evidence>
<feature type="compositionally biased region" description="Polar residues" evidence="11">
    <location>
        <begin position="313"/>
        <end position="322"/>
    </location>
</feature>
<dbReference type="PANTHER" id="PTHR46105:SF5">
    <property type="entry name" value="ZINC FINGER AND BTB DOMAIN-CONTAINING PROTEIN 44 ISOFORM X1"/>
    <property type="match status" value="1"/>
</dbReference>
<evidence type="ECO:0000313" key="15">
    <source>
        <dbReference type="Proteomes" id="UP000314986"/>
    </source>
</evidence>
<evidence type="ECO:0000256" key="11">
    <source>
        <dbReference type="SAM" id="MobiDB-lite"/>
    </source>
</evidence>
<dbReference type="GO" id="GO:0000978">
    <property type="term" value="F:RNA polymerase II cis-regulatory region sequence-specific DNA binding"/>
    <property type="evidence" value="ECO:0007669"/>
    <property type="project" value="TreeGrafter"/>
</dbReference>
<dbReference type="FunFam" id="3.30.160.60:FF:000278">
    <property type="entry name" value="zinc finger and BTB domain-containing protein 44 isoform X1"/>
    <property type="match status" value="1"/>
</dbReference>
<dbReference type="SUPFAM" id="SSF54695">
    <property type="entry name" value="POZ domain"/>
    <property type="match status" value="1"/>
</dbReference>
<dbReference type="SMART" id="SM00355">
    <property type="entry name" value="ZnF_C2H2"/>
    <property type="match status" value="4"/>
</dbReference>
<keyword evidence="15" id="KW-1185">Reference proteome</keyword>
<dbReference type="PROSITE" id="PS50157">
    <property type="entry name" value="ZINC_FINGER_C2H2_2"/>
    <property type="match status" value="4"/>
</dbReference>
<comment type="subcellular location">
    <subcellularLocation>
        <location evidence="1">Nucleus</location>
    </subcellularLocation>
</comment>
<evidence type="ECO:0000256" key="9">
    <source>
        <dbReference type="ARBA" id="ARBA00023242"/>
    </source>
</evidence>
<dbReference type="GO" id="GO:0000981">
    <property type="term" value="F:DNA-binding transcription factor activity, RNA polymerase II-specific"/>
    <property type="evidence" value="ECO:0007669"/>
    <property type="project" value="TreeGrafter"/>
</dbReference>
<feature type="domain" description="C2H2-type" evidence="13">
    <location>
        <begin position="396"/>
        <end position="423"/>
    </location>
</feature>
<dbReference type="AlphaFoldDB" id="A0A4W3H8S9"/>
<evidence type="ECO:0000256" key="4">
    <source>
        <dbReference type="ARBA" id="ARBA00022771"/>
    </source>
</evidence>
<keyword evidence="2" id="KW-0479">Metal-binding</keyword>
<feature type="compositionally biased region" description="Polar residues" evidence="11">
    <location>
        <begin position="190"/>
        <end position="208"/>
    </location>
</feature>
<dbReference type="GO" id="GO:0008270">
    <property type="term" value="F:zinc ion binding"/>
    <property type="evidence" value="ECO:0007669"/>
    <property type="project" value="UniProtKB-KW"/>
</dbReference>
<dbReference type="SMART" id="SM00225">
    <property type="entry name" value="BTB"/>
    <property type="match status" value="1"/>
</dbReference>
<dbReference type="SUPFAM" id="SSF57667">
    <property type="entry name" value="beta-beta-alpha zinc fingers"/>
    <property type="match status" value="2"/>
</dbReference>
<dbReference type="GeneTree" id="ENSGT00940000153306"/>
<dbReference type="InterPro" id="IPR050457">
    <property type="entry name" value="ZnFinger_BTB_dom_contain"/>
</dbReference>
<dbReference type="InterPro" id="IPR013087">
    <property type="entry name" value="Znf_C2H2_type"/>
</dbReference>
<dbReference type="PROSITE" id="PS50097">
    <property type="entry name" value="BTB"/>
    <property type="match status" value="1"/>
</dbReference>
<protein>
    <submittedName>
        <fullName evidence="14">Zinc finger and BTB domain containing 44</fullName>
    </submittedName>
</protein>
<keyword evidence="9" id="KW-0539">Nucleus</keyword>
<reference evidence="14" key="5">
    <citation type="submission" date="2025-09" db="UniProtKB">
        <authorList>
            <consortium name="Ensembl"/>
        </authorList>
    </citation>
    <scope>IDENTIFICATION</scope>
</reference>
<feature type="region of interest" description="Disordered" evidence="11">
    <location>
        <begin position="156"/>
        <end position="208"/>
    </location>
</feature>
<dbReference type="InterPro" id="IPR011333">
    <property type="entry name" value="SKP1/BTB/POZ_sf"/>
</dbReference>
<dbReference type="CDD" id="cd18228">
    <property type="entry name" value="BTB_POZ_ZBTB44"/>
    <property type="match status" value="1"/>
</dbReference>
<evidence type="ECO:0000259" key="12">
    <source>
        <dbReference type="PROSITE" id="PS50097"/>
    </source>
</evidence>
<keyword evidence="8" id="KW-0804">Transcription</keyword>
<feature type="domain" description="C2H2-type" evidence="13">
    <location>
        <begin position="484"/>
        <end position="513"/>
    </location>
</feature>
<evidence type="ECO:0000256" key="6">
    <source>
        <dbReference type="ARBA" id="ARBA00023015"/>
    </source>
</evidence>
<evidence type="ECO:0000313" key="14">
    <source>
        <dbReference type="Ensembl" id="ENSCMIP00000013268.1"/>
    </source>
</evidence>
<evidence type="ECO:0000256" key="2">
    <source>
        <dbReference type="ARBA" id="ARBA00022723"/>
    </source>
</evidence>
<evidence type="ECO:0000256" key="1">
    <source>
        <dbReference type="ARBA" id="ARBA00004123"/>
    </source>
</evidence>
<feature type="domain" description="C2H2-type" evidence="13">
    <location>
        <begin position="452"/>
        <end position="481"/>
    </location>
</feature>
<evidence type="ECO:0000256" key="3">
    <source>
        <dbReference type="ARBA" id="ARBA00022737"/>
    </source>
</evidence>
<feature type="compositionally biased region" description="Basic and acidic residues" evidence="11">
    <location>
        <begin position="282"/>
        <end position="300"/>
    </location>
</feature>
<name>A0A4W3H8S9_CALMI</name>
<evidence type="ECO:0000256" key="10">
    <source>
        <dbReference type="PROSITE-ProRule" id="PRU00042"/>
    </source>
</evidence>
<reference evidence="14" key="4">
    <citation type="submission" date="2025-08" db="UniProtKB">
        <authorList>
            <consortium name="Ensembl"/>
        </authorList>
    </citation>
    <scope>IDENTIFICATION</scope>
</reference>
<dbReference type="GeneID" id="103180314"/>
<dbReference type="Proteomes" id="UP000314986">
    <property type="component" value="Unassembled WGS sequence"/>
</dbReference>
<proteinExistence type="predicted"/>
<evidence type="ECO:0000259" key="13">
    <source>
        <dbReference type="PROSITE" id="PS50157"/>
    </source>
</evidence>
<feature type="region of interest" description="Disordered" evidence="11">
    <location>
        <begin position="235"/>
        <end position="367"/>
    </location>
</feature>
<dbReference type="Gene3D" id="3.30.710.10">
    <property type="entry name" value="Potassium Channel Kv1.1, Chain A"/>
    <property type="match status" value="1"/>
</dbReference>
<dbReference type="InterPro" id="IPR036236">
    <property type="entry name" value="Znf_C2H2_sf"/>
</dbReference>
<sequence>MGVRTFTHNSPVHGQELLGKLNKLRNEGQFCDVTIRVQDKLFRAHKVVLAACSEFFRAKLITQSDGEECILDLNHVTVSGFSPLLEYAYTATLAINTENIIDVLAAASYMQMFHVANTCSEFMKSSILWNTNSSQPGPVPSLPQETSGACIIQSHDDSLSPVSSDCSSVEKSKPRESRRKRKNFIMVSPESPTESAVQPNSSQAVNPSVTFSDTRTQQPVDSSLSFQWTYPLGADRRTQTDKSKQTESVRALEQTASTEVTGRVPDYTNCESTKTSSPMMEDDVRIKVERLSDDEGHEEVSQPVSASQSSLSDHQTVPGSEQAQEDLLISPQSSSIGSIDEGVTEGLPTLQGTSGANTHPDDDDRLESGQYSYQLYINPSTSGTERPSPNGPDKPFQCPTCGARFTRIQNLKQHMLIHSGIKPFQCDRCGKKFTRAYSLKMHRLKHEGKRCFRCQICSATFTSFGEYKHHMRVSRHIIRKPRIYECKTCGAMFTNSGNLIVHLRSLNHEASELASYFQSSDFIVPDYLKQEQEEALAQYELGDNGFENNSSVQMPVISQVSSTQNCDSAFPLGHLAGLINKDEEITEEQKTNNSEVNGILGIREELHKRASPEEGPNVLYN</sequence>
<dbReference type="OrthoDB" id="8117402at2759"/>
<dbReference type="FunCoup" id="A0A4W3H8S9">
    <property type="interactions" value="252"/>
</dbReference>
<dbReference type="PROSITE" id="PS00028">
    <property type="entry name" value="ZINC_FINGER_C2H2_1"/>
    <property type="match status" value="4"/>
</dbReference>
<dbReference type="FunFam" id="3.30.160.60:FF:000765">
    <property type="entry name" value="Zinc finger 45-like"/>
    <property type="match status" value="1"/>
</dbReference>
<feature type="domain" description="C2H2-type" evidence="13">
    <location>
        <begin position="424"/>
        <end position="451"/>
    </location>
</feature>
<feature type="compositionally biased region" description="Basic and acidic residues" evidence="11">
    <location>
        <begin position="235"/>
        <end position="247"/>
    </location>
</feature>
<dbReference type="Ensembl" id="ENSCMIT00000013560.1">
    <property type="protein sequence ID" value="ENSCMIP00000013268.1"/>
    <property type="gene ID" value="ENSCMIG00000006671.1"/>
</dbReference>
<keyword evidence="6" id="KW-0805">Transcription regulation</keyword>
<keyword evidence="7" id="KW-0238">DNA-binding</keyword>
<feature type="compositionally biased region" description="Polar residues" evidence="11">
    <location>
        <begin position="269"/>
        <end position="278"/>
    </location>
</feature>
<reference evidence="15" key="2">
    <citation type="journal article" date="2007" name="PLoS Biol.">
        <title>Survey sequencing and comparative analysis of the elephant shark (Callorhinchus milii) genome.</title>
        <authorList>
            <person name="Venkatesh B."/>
            <person name="Kirkness E.F."/>
            <person name="Loh Y.H."/>
            <person name="Halpern A.L."/>
            <person name="Lee A.P."/>
            <person name="Johnson J."/>
            <person name="Dandona N."/>
            <person name="Viswanathan L.D."/>
            <person name="Tay A."/>
            <person name="Venter J.C."/>
            <person name="Strausberg R.L."/>
            <person name="Brenner S."/>
        </authorList>
    </citation>
    <scope>NUCLEOTIDE SEQUENCE [LARGE SCALE GENOMIC DNA]</scope>
</reference>
<dbReference type="CTD" id="29068"/>
<dbReference type="InterPro" id="IPR000210">
    <property type="entry name" value="BTB/POZ_dom"/>
</dbReference>
<reference evidence="15" key="1">
    <citation type="journal article" date="2006" name="Science">
        <title>Ancient noncoding elements conserved in the human genome.</title>
        <authorList>
            <person name="Venkatesh B."/>
            <person name="Kirkness E.F."/>
            <person name="Loh Y.H."/>
            <person name="Halpern A.L."/>
            <person name="Lee A.P."/>
            <person name="Johnson J."/>
            <person name="Dandona N."/>
            <person name="Viswanathan L.D."/>
            <person name="Tay A."/>
            <person name="Venter J.C."/>
            <person name="Strausberg R.L."/>
            <person name="Brenner S."/>
        </authorList>
    </citation>
    <scope>NUCLEOTIDE SEQUENCE [LARGE SCALE GENOMIC DNA]</scope>
</reference>
<dbReference type="PANTHER" id="PTHR46105">
    <property type="entry name" value="AGAP004733-PA"/>
    <property type="match status" value="1"/>
</dbReference>
<dbReference type="OMA" id="VHMPVIS"/>
<evidence type="ECO:0000256" key="8">
    <source>
        <dbReference type="ARBA" id="ARBA00023163"/>
    </source>
</evidence>
<reference evidence="15" key="3">
    <citation type="journal article" date="2014" name="Nature">
        <title>Elephant shark genome provides unique insights into gnathostome evolution.</title>
        <authorList>
            <consortium name="International Elephant Shark Genome Sequencing Consortium"/>
            <person name="Venkatesh B."/>
            <person name="Lee A.P."/>
            <person name="Ravi V."/>
            <person name="Maurya A.K."/>
            <person name="Lian M.M."/>
            <person name="Swann J.B."/>
            <person name="Ohta Y."/>
            <person name="Flajnik M.F."/>
            <person name="Sutoh Y."/>
            <person name="Kasahara M."/>
            <person name="Hoon S."/>
            <person name="Gangu V."/>
            <person name="Roy S.W."/>
            <person name="Irimia M."/>
            <person name="Korzh V."/>
            <person name="Kondrychyn I."/>
            <person name="Lim Z.W."/>
            <person name="Tay B.H."/>
            <person name="Tohari S."/>
            <person name="Kong K.W."/>
            <person name="Ho S."/>
            <person name="Lorente-Galdos B."/>
            <person name="Quilez J."/>
            <person name="Marques-Bonet T."/>
            <person name="Raney B.J."/>
            <person name="Ingham P.W."/>
            <person name="Tay A."/>
            <person name="Hillier L.W."/>
            <person name="Minx P."/>
            <person name="Boehm T."/>
            <person name="Wilson R.K."/>
            <person name="Brenner S."/>
            <person name="Warren W.C."/>
        </authorList>
    </citation>
    <scope>NUCLEOTIDE SEQUENCE [LARGE SCALE GENOMIC DNA]</scope>
</reference>
<keyword evidence="3" id="KW-0677">Repeat</keyword>
<accession>A0A4W3H8S9</accession>
<dbReference type="RefSeq" id="XP_007894293.1">
    <property type="nucleotide sequence ID" value="XM_007896102.2"/>
</dbReference>
<evidence type="ECO:0000256" key="5">
    <source>
        <dbReference type="ARBA" id="ARBA00022833"/>
    </source>
</evidence>
<dbReference type="Pfam" id="PF00096">
    <property type="entry name" value="zf-C2H2"/>
    <property type="match status" value="3"/>
</dbReference>
<feature type="compositionally biased region" description="Low complexity" evidence="11">
    <location>
        <begin position="301"/>
        <end position="312"/>
    </location>
</feature>
<dbReference type="GO" id="GO:0005634">
    <property type="term" value="C:nucleus"/>
    <property type="evidence" value="ECO:0007669"/>
    <property type="project" value="UniProtKB-SubCell"/>
</dbReference>
<dbReference type="KEGG" id="cmk:103180314"/>
<dbReference type="InParanoid" id="A0A4W3H8S9"/>
<gene>
    <name evidence="14" type="primary">zbtb44</name>
</gene>
<dbReference type="Pfam" id="PF00651">
    <property type="entry name" value="BTB"/>
    <property type="match status" value="1"/>
</dbReference>
<feature type="domain" description="BTB" evidence="12">
    <location>
        <begin position="31"/>
        <end position="97"/>
    </location>
</feature>